<protein>
    <submittedName>
        <fullName evidence="2">Uncharacterized protein</fullName>
    </submittedName>
</protein>
<geneLocation type="plasmid" evidence="2 3">
    <name>pR24_2</name>
</geneLocation>
<evidence type="ECO:0000313" key="2">
    <source>
        <dbReference type="EMBL" id="UVF22791.1"/>
    </source>
</evidence>
<organism evidence="2 3">
    <name type="scientific">Microvirga terrae</name>
    <dbReference type="NCBI Taxonomy" id="2740529"/>
    <lineage>
        <taxon>Bacteria</taxon>
        <taxon>Pseudomonadati</taxon>
        <taxon>Pseudomonadota</taxon>
        <taxon>Alphaproteobacteria</taxon>
        <taxon>Hyphomicrobiales</taxon>
        <taxon>Methylobacteriaceae</taxon>
        <taxon>Microvirga</taxon>
    </lineage>
</organism>
<proteinExistence type="predicted"/>
<accession>A0ABY5S2Q8</accession>
<gene>
    <name evidence="2" type="ORF">HPT29_027625</name>
</gene>
<dbReference type="EMBL" id="CP102847">
    <property type="protein sequence ID" value="UVF22791.1"/>
    <property type="molecule type" value="Genomic_DNA"/>
</dbReference>
<evidence type="ECO:0000256" key="1">
    <source>
        <dbReference type="SAM" id="MobiDB-lite"/>
    </source>
</evidence>
<feature type="region of interest" description="Disordered" evidence="1">
    <location>
        <begin position="1"/>
        <end position="39"/>
    </location>
</feature>
<keyword evidence="3" id="KW-1185">Reference proteome</keyword>
<dbReference type="RefSeq" id="WP_259061120.1">
    <property type="nucleotide sequence ID" value="NZ_CP102847.1"/>
</dbReference>
<keyword evidence="2" id="KW-0614">Plasmid</keyword>
<feature type="compositionally biased region" description="Basic and acidic residues" evidence="1">
    <location>
        <begin position="22"/>
        <end position="39"/>
    </location>
</feature>
<name>A0ABY5S2Q8_9HYPH</name>
<reference evidence="2" key="1">
    <citation type="submission" date="2022-08" db="EMBL/GenBank/DDBJ databases">
        <title>Microvirga terrae sp. nov., isolated from soil.</title>
        <authorList>
            <person name="Kim K.H."/>
            <person name="Seo Y.L."/>
            <person name="Kim J.M."/>
            <person name="Lee J.K."/>
            <person name="Han D.M."/>
            <person name="Jeon C.O."/>
        </authorList>
    </citation>
    <scope>NUCLEOTIDE SEQUENCE</scope>
    <source>
        <strain evidence="2">R24</strain>
        <plasmid evidence="2">pR24_2</plasmid>
    </source>
</reference>
<evidence type="ECO:0000313" key="3">
    <source>
        <dbReference type="Proteomes" id="UP001017257"/>
    </source>
</evidence>
<dbReference type="Proteomes" id="UP001017257">
    <property type="component" value="Plasmid pR24_2"/>
</dbReference>
<sequence length="545" mass="60466">MRDGKVPSTPSVNLKIVAGHSQPDEEQRQRAEKQRHRFEERQLEAIRQRIARKPLMKRRSERRQVANNLWRILESLEAGQPSIKRKDVLQAAGQGGEHDSTKRLPRFAINPDLQPAEQEERAEAATQDIRKYLKIARTAARLAGHLEEDAFLRQLVSGTSFLTGVFDDTALESSDEDLIQHTWDDLEIALEMASRAMVDRLHLNDHLIKAQHIRLRRNLTGAWESSTRGTIDSILAPQAVRDGDLPPCPSVFLGVVSGFDPAPCQVSIELSDAYGDLADDLKGRLIDAGLSSRTFEANAHPVFWVWLELGPFGPGGRIIPAFRLKARTLLVSAETVDDYQDFGAGAGCISGQLFGEIDETLPTDGSAAFVSTERYDTFGAAAFDPETESMVGIHLYVTLNPGSEWLERYAASLHGETPGFDSSLILSIQDPRRTVLQAPISEGWLNFHGSGIRQNLKVFCYSTVQAMRETGQSSRPAEIGSITPFDPRSLVAAIERSLFMAPDAARLDRLLETSARELADELDAVLAAWDQERSRRLSAFLADYT</sequence>